<accession>A0ABR2IXZ4</accession>
<sequence length="305" mass="35838">MTFANSQTKGLSNAEGDLYRFFQDQVANLVQTNGGDHYFNWKTFECFDSNCPHPVRTKSYLRLTSENFPITQMEKSFISIKLRLSIKLDKALSGFDIDTKSNTDNTDNINTTATFIPLIDHEDYEILNEYPYTIRQIKDKYEISECVNGKGYIGVKLNGINHYKHILIAKQFIENDDPDHKIQVDHINHDRTDYHIENLHWITPSNNIRNKSVHKGIKNEFIDELPDDYIDVDQYTTRNGVHEFGDKEYYYSPSTDKFYYYNGQQYRILHVNNYAAGLCVKMTDIKKRCVSVYYTKFKIQYDLLD</sequence>
<keyword evidence="2" id="KW-1185">Reference proteome</keyword>
<protein>
    <recommendedName>
        <fullName evidence="3">HNH nuclease domain-containing protein</fullName>
    </recommendedName>
</protein>
<evidence type="ECO:0000313" key="1">
    <source>
        <dbReference type="EMBL" id="KAK8870508.1"/>
    </source>
</evidence>
<gene>
    <name evidence="1" type="ORF">M9Y10_008392</name>
</gene>
<comment type="caution">
    <text evidence="1">The sequence shown here is derived from an EMBL/GenBank/DDBJ whole genome shotgun (WGS) entry which is preliminary data.</text>
</comment>
<dbReference type="EMBL" id="JAPFFF010000014">
    <property type="protein sequence ID" value="KAK8870508.1"/>
    <property type="molecule type" value="Genomic_DNA"/>
</dbReference>
<dbReference type="Gene3D" id="3.90.75.20">
    <property type="match status" value="1"/>
</dbReference>
<dbReference type="SUPFAM" id="SSF54060">
    <property type="entry name" value="His-Me finger endonucleases"/>
    <property type="match status" value="1"/>
</dbReference>
<proteinExistence type="predicted"/>
<evidence type="ECO:0008006" key="3">
    <source>
        <dbReference type="Google" id="ProtNLM"/>
    </source>
</evidence>
<evidence type="ECO:0000313" key="2">
    <source>
        <dbReference type="Proteomes" id="UP001470230"/>
    </source>
</evidence>
<dbReference type="Proteomes" id="UP001470230">
    <property type="component" value="Unassembled WGS sequence"/>
</dbReference>
<name>A0ABR2IXZ4_9EUKA</name>
<dbReference type="InterPro" id="IPR044925">
    <property type="entry name" value="His-Me_finger_sf"/>
</dbReference>
<organism evidence="1 2">
    <name type="scientific">Tritrichomonas musculus</name>
    <dbReference type="NCBI Taxonomy" id="1915356"/>
    <lineage>
        <taxon>Eukaryota</taxon>
        <taxon>Metamonada</taxon>
        <taxon>Parabasalia</taxon>
        <taxon>Tritrichomonadida</taxon>
        <taxon>Tritrichomonadidae</taxon>
        <taxon>Tritrichomonas</taxon>
    </lineage>
</organism>
<reference evidence="1 2" key="1">
    <citation type="submission" date="2024-04" db="EMBL/GenBank/DDBJ databases">
        <title>Tritrichomonas musculus Genome.</title>
        <authorList>
            <person name="Alves-Ferreira E."/>
            <person name="Grigg M."/>
            <person name="Lorenzi H."/>
            <person name="Galac M."/>
        </authorList>
    </citation>
    <scope>NUCLEOTIDE SEQUENCE [LARGE SCALE GENOMIC DNA]</scope>
    <source>
        <strain evidence="1 2">EAF2021</strain>
    </source>
</reference>